<keyword evidence="4" id="KW-0812">Transmembrane</keyword>
<feature type="transmembrane region" description="Helical" evidence="4">
    <location>
        <begin position="308"/>
        <end position="333"/>
    </location>
</feature>
<keyword evidence="7" id="KW-1185">Reference proteome</keyword>
<dbReference type="SUPFAM" id="SSF48726">
    <property type="entry name" value="Immunoglobulin"/>
    <property type="match status" value="2"/>
</dbReference>
<evidence type="ECO:0000313" key="6">
    <source>
        <dbReference type="Ensembl" id="ENSSSCP00000017458.5"/>
    </source>
</evidence>
<sequence>MRDRAPLNPEVRVWNRQMPRSCSVPAMGPRLLYCVALGLLGAGPMGAMVTQNPRYQVTRRGTPVNLSCFQNMNHDAMYWYQQKPSQAPKLLFYYYDEVLNSEKDTSENFKGSRPNPSFCSLGIRSPDLGDSAVYLCASSRGLRAVSTDPLYFGEGTRLTVLEDLQQVRPPKVAVFEPSEAEISRTQKATLVCLATGFYPDHVELSWWVNGKQVQSGVSTDLQPYREDPSRNDSSYCLSSRLRVTAAFWHNPRNHFRCQVQFYGLTEDDEWEYNWTKPITQNISAEAWGKADCGFSSASYQQGVLSATLLYEILLGKAALYAVLVSALVLMATVKRKGA</sequence>
<dbReference type="InterPro" id="IPR013783">
    <property type="entry name" value="Ig-like_fold"/>
</dbReference>
<protein>
    <recommendedName>
        <fullName evidence="5">Ig-like domain-containing protein</fullName>
    </recommendedName>
</protein>
<dbReference type="Gene3D" id="2.60.40.10">
    <property type="entry name" value="Immunoglobulins"/>
    <property type="match status" value="2"/>
</dbReference>
<dbReference type="GeneTree" id="ENSGT00730000111153"/>
<keyword evidence="2" id="KW-0391">Immunity</keyword>
<dbReference type="PANTHER" id="PTHR23268:SF13">
    <property type="entry name" value="IG-LIKE DOMAIN-CONTAINING PROTEIN"/>
    <property type="match status" value="1"/>
</dbReference>
<dbReference type="GO" id="GO:0042101">
    <property type="term" value="C:T cell receptor complex"/>
    <property type="evidence" value="ECO:0007669"/>
    <property type="project" value="UniProtKB-ARBA"/>
</dbReference>
<keyword evidence="4" id="KW-0472">Membrane</keyword>
<dbReference type="eggNOG" id="ENOG502T5TB">
    <property type="taxonomic scope" value="Eukaryota"/>
</dbReference>
<dbReference type="Pfam" id="PF07654">
    <property type="entry name" value="C1-set"/>
    <property type="match status" value="1"/>
</dbReference>
<feature type="domain" description="Ig-like" evidence="5">
    <location>
        <begin position="170"/>
        <end position="260"/>
    </location>
</feature>
<proteinExistence type="predicted"/>
<dbReference type="PaxDb" id="9823-ENSSSCP00000027681"/>
<dbReference type="PANTHER" id="PTHR23268">
    <property type="entry name" value="T-CELL RECEPTOR BETA CHAIN"/>
    <property type="match status" value="1"/>
</dbReference>
<reference evidence="6" key="4">
    <citation type="submission" date="2025-09" db="UniProtKB">
        <authorList>
            <consortium name="Ensembl"/>
        </authorList>
    </citation>
    <scope>IDENTIFICATION</scope>
</reference>
<keyword evidence="4" id="KW-1133">Transmembrane helix</keyword>
<dbReference type="HOGENOM" id="CLU_077975_4_2_1"/>
<dbReference type="SMART" id="SM00409">
    <property type="entry name" value="IG"/>
    <property type="match status" value="1"/>
</dbReference>
<dbReference type="InterPro" id="IPR003597">
    <property type="entry name" value="Ig_C1-set"/>
</dbReference>
<evidence type="ECO:0000256" key="1">
    <source>
        <dbReference type="ARBA" id="ARBA00022729"/>
    </source>
</evidence>
<dbReference type="FunFam" id="2.60.40.10:FF:001090">
    <property type="entry name" value="T cell receptor beta constant 1"/>
    <property type="match status" value="1"/>
</dbReference>
<reference evidence="7" key="1">
    <citation type="submission" date="2009-11" db="EMBL/GenBank/DDBJ databases">
        <authorList>
            <consortium name="Porcine genome sequencing project"/>
        </authorList>
    </citation>
    <scope>NUCLEOTIDE SEQUENCE [LARGE SCALE GENOMIC DNA]</scope>
    <source>
        <strain evidence="7">Duroc</strain>
    </source>
</reference>
<evidence type="ECO:0000256" key="4">
    <source>
        <dbReference type="SAM" id="Phobius"/>
    </source>
</evidence>
<evidence type="ECO:0000256" key="3">
    <source>
        <dbReference type="ARBA" id="ARBA00023180"/>
    </source>
</evidence>
<dbReference type="InterPro" id="IPR013106">
    <property type="entry name" value="Ig_V-set"/>
</dbReference>
<keyword evidence="1" id="KW-0732">Signal</keyword>
<dbReference type="InterPro" id="IPR050413">
    <property type="entry name" value="TCR_beta_variable"/>
</dbReference>
<dbReference type="FunCoup" id="F6Q8S8">
    <property type="interactions" value="36"/>
</dbReference>
<evidence type="ECO:0000313" key="7">
    <source>
        <dbReference type="Proteomes" id="UP000008227"/>
    </source>
</evidence>
<dbReference type="ExpressionAtlas" id="F6Q8S8">
    <property type="expression patterns" value="baseline and differential"/>
</dbReference>
<organism evidence="6 7">
    <name type="scientific">Sus scrofa</name>
    <name type="common">Pig</name>
    <dbReference type="NCBI Taxonomy" id="9823"/>
    <lineage>
        <taxon>Eukaryota</taxon>
        <taxon>Metazoa</taxon>
        <taxon>Chordata</taxon>
        <taxon>Craniata</taxon>
        <taxon>Vertebrata</taxon>
        <taxon>Euteleostomi</taxon>
        <taxon>Mammalia</taxon>
        <taxon>Eutheria</taxon>
        <taxon>Laurasiatheria</taxon>
        <taxon>Artiodactyla</taxon>
        <taxon>Suina</taxon>
        <taxon>Suidae</taxon>
        <taxon>Sus</taxon>
    </lineage>
</organism>
<dbReference type="SMART" id="SM00407">
    <property type="entry name" value="IGc1"/>
    <property type="match status" value="1"/>
</dbReference>
<dbReference type="GO" id="GO:0002376">
    <property type="term" value="P:immune system process"/>
    <property type="evidence" value="ECO:0007669"/>
    <property type="project" value="UniProtKB-KW"/>
</dbReference>
<dbReference type="CDD" id="cd05899">
    <property type="entry name" value="IgV_TCR_beta"/>
    <property type="match status" value="1"/>
</dbReference>
<dbReference type="Proteomes" id="UP000008227">
    <property type="component" value="Chromosome 18"/>
</dbReference>
<dbReference type="Ensembl" id="ENSSSCT00000017939.5">
    <property type="protein sequence ID" value="ENSSSCP00000017458.5"/>
    <property type="gene ID" value="ENSSSCG00000016475.5"/>
</dbReference>
<feature type="domain" description="Ig-like" evidence="5">
    <location>
        <begin position="44"/>
        <end position="146"/>
    </location>
</feature>
<accession>F6Q8S8</accession>
<dbReference type="InterPro" id="IPR007110">
    <property type="entry name" value="Ig-like_dom"/>
</dbReference>
<keyword evidence="3" id="KW-0325">Glycoprotein</keyword>
<evidence type="ECO:0000256" key="2">
    <source>
        <dbReference type="ARBA" id="ARBA00022859"/>
    </source>
</evidence>
<dbReference type="Pfam" id="PF07686">
    <property type="entry name" value="V-set"/>
    <property type="match status" value="1"/>
</dbReference>
<dbReference type="InterPro" id="IPR003599">
    <property type="entry name" value="Ig_sub"/>
</dbReference>
<reference evidence="6" key="3">
    <citation type="submission" date="2025-08" db="UniProtKB">
        <authorList>
            <consortium name="Ensembl"/>
        </authorList>
    </citation>
    <scope>IDENTIFICATION</scope>
</reference>
<evidence type="ECO:0000259" key="5">
    <source>
        <dbReference type="PROSITE" id="PS50835"/>
    </source>
</evidence>
<dbReference type="CDD" id="cd05769">
    <property type="entry name" value="IgC1_TCR_beta"/>
    <property type="match status" value="1"/>
</dbReference>
<name>F6Q8S8_PIG</name>
<dbReference type="InterPro" id="IPR036179">
    <property type="entry name" value="Ig-like_dom_sf"/>
</dbReference>
<reference evidence="6" key="2">
    <citation type="journal article" date="2020" name="Gigascience">
        <title>An improved pig reference genome sequence to enable pig genetics and genomics research.</title>
        <authorList>
            <person name="Warr A."/>
            <person name="Affara N."/>
            <person name="Aken B."/>
            <person name="Beiki H."/>
            <person name="Bickhart D.M."/>
            <person name="Billis K."/>
            <person name="Chow W."/>
            <person name="Eory L."/>
            <person name="Finlayson H.A."/>
            <person name="Flicek P."/>
            <person name="Giron C.G."/>
            <person name="Griffin D.K."/>
            <person name="Hall R."/>
            <person name="Hannum G."/>
            <person name="Hourlier T."/>
            <person name="Howe K."/>
            <person name="Hume D.A."/>
            <person name="Izuogu O."/>
            <person name="Kim K."/>
            <person name="Koren S."/>
            <person name="Liu H."/>
            <person name="Manchanda N."/>
            <person name="Martin F.J."/>
            <person name="Nonneman D.J."/>
            <person name="O'Connor R.E."/>
            <person name="Phillippy A.M."/>
            <person name="Rohrer G.A."/>
            <person name="Rosen B.D."/>
            <person name="Rund L.A."/>
            <person name="Sargent C.A."/>
            <person name="Schook L.B."/>
            <person name="Schroeder S.G."/>
            <person name="Schwartz A.S."/>
            <person name="Skinner B.M."/>
            <person name="Talbot R."/>
            <person name="Tseng E."/>
            <person name="Tuggle C.K."/>
            <person name="Watson M."/>
            <person name="Smith T.P.L."/>
            <person name="Archibald A.L."/>
        </authorList>
    </citation>
    <scope>NUCLEOTIDE SEQUENCE [LARGE SCALE GENOMIC DNA]</scope>
    <source>
        <strain evidence="6">Duroc</strain>
    </source>
</reference>
<dbReference type="GO" id="GO:0007166">
    <property type="term" value="P:cell surface receptor signaling pathway"/>
    <property type="evidence" value="ECO:0000318"/>
    <property type="project" value="GO_Central"/>
</dbReference>
<dbReference type="Bgee" id="ENSSSCG00000016475">
    <property type="expression patterns" value="Expressed in blood and 31 other cell types or tissues"/>
</dbReference>
<dbReference type="GO" id="GO:0005886">
    <property type="term" value="C:plasma membrane"/>
    <property type="evidence" value="ECO:0000318"/>
    <property type="project" value="GO_Central"/>
</dbReference>
<dbReference type="AlphaFoldDB" id="F6Q8S8"/>
<dbReference type="PROSITE" id="PS50835">
    <property type="entry name" value="IG_LIKE"/>
    <property type="match status" value="2"/>
</dbReference>